<evidence type="ECO:0000313" key="3">
    <source>
        <dbReference type="EMBL" id="RKP09695.1"/>
    </source>
</evidence>
<dbReference type="NCBIfam" id="NF002999">
    <property type="entry name" value="PRK03767.1"/>
    <property type="match status" value="1"/>
</dbReference>
<comment type="similarity">
    <text evidence="1">Belongs to the WrbA family.</text>
</comment>
<dbReference type="PROSITE" id="PS50902">
    <property type="entry name" value="FLAVODOXIN_LIKE"/>
    <property type="match status" value="1"/>
</dbReference>
<evidence type="ECO:0000256" key="1">
    <source>
        <dbReference type="ARBA" id="ARBA00006961"/>
    </source>
</evidence>
<dbReference type="GO" id="GO:0016020">
    <property type="term" value="C:membrane"/>
    <property type="evidence" value="ECO:0007669"/>
    <property type="project" value="TreeGrafter"/>
</dbReference>
<reference evidence="4" key="1">
    <citation type="journal article" date="2018" name="Nat. Microbiol.">
        <title>Leveraging single-cell genomics to expand the fungal tree of life.</title>
        <authorList>
            <person name="Ahrendt S.R."/>
            <person name="Quandt C.A."/>
            <person name="Ciobanu D."/>
            <person name="Clum A."/>
            <person name="Salamov A."/>
            <person name="Andreopoulos B."/>
            <person name="Cheng J.F."/>
            <person name="Woyke T."/>
            <person name="Pelin A."/>
            <person name="Henrissat B."/>
            <person name="Reynolds N.K."/>
            <person name="Benny G.L."/>
            <person name="Smith M.E."/>
            <person name="James T.Y."/>
            <person name="Grigoriev I.V."/>
        </authorList>
    </citation>
    <scope>NUCLEOTIDE SEQUENCE [LARGE SCALE GENOMIC DNA]</scope>
    <source>
        <strain evidence="4">RSA 1356</strain>
    </source>
</reference>
<dbReference type="FunFam" id="3.40.50.360:FF:000001">
    <property type="entry name" value="NAD(P)H dehydrogenase (Quinone) FQR1-like"/>
    <property type="match status" value="1"/>
</dbReference>
<sequence length="219" mass="24044">MTSIAKARMFIVYYSMHHHVHHLALAIRAGADRVPGVETSLFRVAETLPDNVLARIQRPPPLEDEVPVIGPKELAEADGLMFGMPARFGMMPTQMRALLDGTGSLWARNALRNKLAGTFFSTHRQHGGQETTALTAVTFMAHHGMLYMPLGFQHPALSEPDEVVGGGPYGSGTVAGAHGTRPSSKELDIAQFQGEEFAKMLVIMKRGHDILKHMQHKYP</sequence>
<dbReference type="PANTHER" id="PTHR30546:SF23">
    <property type="entry name" value="FLAVOPROTEIN-LIKE PROTEIN YCP4-RELATED"/>
    <property type="match status" value="1"/>
</dbReference>
<gene>
    <name evidence="3" type="ORF">THASP1DRAFT_28524</name>
</gene>
<dbReference type="GO" id="GO:0003955">
    <property type="term" value="F:NAD(P)H dehydrogenase (quinone) activity"/>
    <property type="evidence" value="ECO:0007669"/>
    <property type="project" value="InterPro"/>
</dbReference>
<dbReference type="Pfam" id="PF03358">
    <property type="entry name" value="FMN_red"/>
    <property type="match status" value="1"/>
</dbReference>
<dbReference type="STRING" id="78915.A0A4P9XU09"/>
<dbReference type="PANTHER" id="PTHR30546">
    <property type="entry name" value="FLAVODOXIN-RELATED PROTEIN WRBA-RELATED"/>
    <property type="match status" value="1"/>
</dbReference>
<keyword evidence="4" id="KW-1185">Reference proteome</keyword>
<dbReference type="InterPro" id="IPR029039">
    <property type="entry name" value="Flavoprotein-like_sf"/>
</dbReference>
<dbReference type="InterPro" id="IPR010089">
    <property type="entry name" value="Flavoprotein_WrbA-like"/>
</dbReference>
<dbReference type="AlphaFoldDB" id="A0A4P9XU09"/>
<dbReference type="Gene3D" id="3.40.50.360">
    <property type="match status" value="1"/>
</dbReference>
<name>A0A4P9XU09_9FUNG</name>
<dbReference type="EMBL" id="KZ992495">
    <property type="protein sequence ID" value="RKP09695.1"/>
    <property type="molecule type" value="Genomic_DNA"/>
</dbReference>
<feature type="domain" description="Flavodoxin-like" evidence="2">
    <location>
        <begin position="9"/>
        <end position="197"/>
    </location>
</feature>
<evidence type="ECO:0000313" key="4">
    <source>
        <dbReference type="Proteomes" id="UP000271241"/>
    </source>
</evidence>
<protein>
    <submittedName>
        <fullName evidence="3">NAD(P)H:quinone oxidoreductase, type IV</fullName>
    </submittedName>
</protein>
<dbReference type="InterPro" id="IPR008254">
    <property type="entry name" value="Flavodoxin/NO_synth"/>
</dbReference>
<dbReference type="GO" id="GO:0010181">
    <property type="term" value="F:FMN binding"/>
    <property type="evidence" value="ECO:0007669"/>
    <property type="project" value="InterPro"/>
</dbReference>
<dbReference type="NCBIfam" id="TIGR01755">
    <property type="entry name" value="flav_wrbA"/>
    <property type="match status" value="1"/>
</dbReference>
<organism evidence="3 4">
    <name type="scientific">Thamnocephalis sphaerospora</name>
    <dbReference type="NCBI Taxonomy" id="78915"/>
    <lineage>
        <taxon>Eukaryota</taxon>
        <taxon>Fungi</taxon>
        <taxon>Fungi incertae sedis</taxon>
        <taxon>Zoopagomycota</taxon>
        <taxon>Zoopagomycotina</taxon>
        <taxon>Zoopagomycetes</taxon>
        <taxon>Zoopagales</taxon>
        <taxon>Sigmoideomycetaceae</taxon>
        <taxon>Thamnocephalis</taxon>
    </lineage>
</organism>
<dbReference type="OrthoDB" id="504689at2759"/>
<proteinExistence type="inferred from homology"/>
<dbReference type="InterPro" id="IPR005025">
    <property type="entry name" value="FMN_Rdtase-like_dom"/>
</dbReference>
<accession>A0A4P9XU09</accession>
<dbReference type="Proteomes" id="UP000271241">
    <property type="component" value="Unassembled WGS sequence"/>
</dbReference>
<evidence type="ECO:0000259" key="2">
    <source>
        <dbReference type="PROSITE" id="PS50902"/>
    </source>
</evidence>
<dbReference type="SUPFAM" id="SSF52218">
    <property type="entry name" value="Flavoproteins"/>
    <property type="match status" value="1"/>
</dbReference>